<accession>A0A0F9S7G2</accession>
<protein>
    <submittedName>
        <fullName evidence="1">Uncharacterized protein</fullName>
    </submittedName>
</protein>
<proteinExistence type="predicted"/>
<feature type="non-terminal residue" evidence="1">
    <location>
        <position position="1"/>
    </location>
</feature>
<organism evidence="1">
    <name type="scientific">marine sediment metagenome</name>
    <dbReference type="NCBI Taxonomy" id="412755"/>
    <lineage>
        <taxon>unclassified sequences</taxon>
        <taxon>metagenomes</taxon>
        <taxon>ecological metagenomes</taxon>
    </lineage>
</organism>
<dbReference type="AlphaFoldDB" id="A0A0F9S7G2"/>
<sequence length="39" mass="3579">VVASIGAGVVAGGGIVVESSVFFTVVIDITATATATAGA</sequence>
<gene>
    <name evidence="1" type="ORF">LCGC14_0808700</name>
</gene>
<evidence type="ECO:0000313" key="1">
    <source>
        <dbReference type="EMBL" id="KKN32941.1"/>
    </source>
</evidence>
<dbReference type="EMBL" id="LAZR01002217">
    <property type="protein sequence ID" value="KKN32941.1"/>
    <property type="molecule type" value="Genomic_DNA"/>
</dbReference>
<comment type="caution">
    <text evidence="1">The sequence shown here is derived from an EMBL/GenBank/DDBJ whole genome shotgun (WGS) entry which is preliminary data.</text>
</comment>
<name>A0A0F9S7G2_9ZZZZ</name>
<reference evidence="1" key="1">
    <citation type="journal article" date="2015" name="Nature">
        <title>Complex archaea that bridge the gap between prokaryotes and eukaryotes.</title>
        <authorList>
            <person name="Spang A."/>
            <person name="Saw J.H."/>
            <person name="Jorgensen S.L."/>
            <person name="Zaremba-Niedzwiedzka K."/>
            <person name="Martijn J."/>
            <person name="Lind A.E."/>
            <person name="van Eijk R."/>
            <person name="Schleper C."/>
            <person name="Guy L."/>
            <person name="Ettema T.J."/>
        </authorList>
    </citation>
    <scope>NUCLEOTIDE SEQUENCE</scope>
</reference>